<sequence>MGEVTEAFAEILTPEALDFVAKLARRFRGRRDELLKNRHQRQQELDAGKGPDFLPETAEIRHLSWSIADLPYDLQDRRVEITGPTSDRKMVINALNSGAKVFMADFEDANSPTWKNSIQGQINMRDAINRQIDFTAPNGKRYELTRKPAVIIVRPRGWHLDEKHVEVDGKPIPAALFDFGLYFFHNAKTLLRKGSGPYFYLPKLESHLEARLWNDVFLFAQDERKIARGTIKATVLIETILAAFEMDEILYELKEHSAGLNCGRWDYIFSYIKRFRSRPEVILPDRSLVTMTVPFMRAYTLSAVKTCHRRNAPCIGGMAAQIPVKDDPKANEEAISKVRADKEREALDGHDGTWVAHPALVPVAMDVFDKHMLHPNQIHKKRGDVQVTAEDLCRVPEGPITEQGLRDNVSVGIQYIEAWLRGYGAVAINHLMEDAATAEISRAQVWQWIRHPEGKLSDGSKVTKELFLQTVEEELDRIEDRIGVDAYANGKFGEAKELFTELTLADDFVEFLTLPGYKKLEA</sequence>
<feature type="domain" description="Malate synthase N-terminal" evidence="9">
    <location>
        <begin position="2"/>
        <end position="59"/>
    </location>
</feature>
<proteinExistence type="inferred from homology"/>
<dbReference type="PANTHER" id="PTHR42902">
    <property type="entry name" value="MALATE SYNTHASE"/>
    <property type="match status" value="1"/>
</dbReference>
<dbReference type="InterPro" id="IPR001465">
    <property type="entry name" value="Malate_synthase_TIM"/>
</dbReference>
<organism evidence="11 12">
    <name type="scientific">Salinithrix halophila</name>
    <dbReference type="NCBI Taxonomy" id="1485204"/>
    <lineage>
        <taxon>Bacteria</taxon>
        <taxon>Bacillati</taxon>
        <taxon>Bacillota</taxon>
        <taxon>Bacilli</taxon>
        <taxon>Bacillales</taxon>
        <taxon>Thermoactinomycetaceae</taxon>
        <taxon>Salinithrix</taxon>
    </lineage>
</organism>
<protein>
    <recommendedName>
        <fullName evidence="2 7">Malate synthase</fullName>
        <ecNumber evidence="2 7">2.3.3.9</ecNumber>
    </recommendedName>
</protein>
<evidence type="ECO:0000259" key="9">
    <source>
        <dbReference type="Pfam" id="PF20656"/>
    </source>
</evidence>
<dbReference type="Pfam" id="PF01274">
    <property type="entry name" value="MS_TIM-barrel"/>
    <property type="match status" value="1"/>
</dbReference>
<keyword evidence="3 7" id="KW-0329">Glyoxylate bypass</keyword>
<keyword evidence="12" id="KW-1185">Reference proteome</keyword>
<dbReference type="SUPFAM" id="SSF51645">
    <property type="entry name" value="Malate synthase G"/>
    <property type="match status" value="1"/>
</dbReference>
<dbReference type="InterPro" id="IPR048355">
    <property type="entry name" value="MS_C"/>
</dbReference>
<dbReference type="InterPro" id="IPR044856">
    <property type="entry name" value="Malate_synth_C_sf"/>
</dbReference>
<dbReference type="Pfam" id="PF20659">
    <property type="entry name" value="MS_C"/>
    <property type="match status" value="1"/>
</dbReference>
<name>A0ABV8JEP6_9BACL</name>
<dbReference type="PIRSF" id="PIRSF001363">
    <property type="entry name" value="Malate_synth"/>
    <property type="match status" value="1"/>
</dbReference>
<evidence type="ECO:0000256" key="3">
    <source>
        <dbReference type="ARBA" id="ARBA00022435"/>
    </source>
</evidence>
<evidence type="ECO:0000313" key="11">
    <source>
        <dbReference type="EMBL" id="MFC4076237.1"/>
    </source>
</evidence>
<keyword evidence="4 7" id="KW-0816">Tricarboxylic acid cycle</keyword>
<dbReference type="CDD" id="cd00727">
    <property type="entry name" value="malate_synt_A"/>
    <property type="match status" value="1"/>
</dbReference>
<dbReference type="Gene3D" id="3.20.20.360">
    <property type="entry name" value="Malate synthase, domain 3"/>
    <property type="match status" value="1"/>
</dbReference>
<reference evidence="12" key="1">
    <citation type="journal article" date="2019" name="Int. J. Syst. Evol. Microbiol.">
        <title>The Global Catalogue of Microorganisms (GCM) 10K type strain sequencing project: providing services to taxonomists for standard genome sequencing and annotation.</title>
        <authorList>
            <consortium name="The Broad Institute Genomics Platform"/>
            <consortium name="The Broad Institute Genome Sequencing Center for Infectious Disease"/>
            <person name="Wu L."/>
            <person name="Ma J."/>
        </authorList>
    </citation>
    <scope>NUCLEOTIDE SEQUENCE [LARGE SCALE GENOMIC DNA]</scope>
    <source>
        <strain evidence="12">IBRC-M 10813</strain>
    </source>
</reference>
<dbReference type="PROSITE" id="PS00510">
    <property type="entry name" value="MALATE_SYNTHASE"/>
    <property type="match status" value="1"/>
</dbReference>
<evidence type="ECO:0000259" key="10">
    <source>
        <dbReference type="Pfam" id="PF20659"/>
    </source>
</evidence>
<evidence type="ECO:0000256" key="5">
    <source>
        <dbReference type="ARBA" id="ARBA00022679"/>
    </source>
</evidence>
<evidence type="ECO:0000313" key="12">
    <source>
        <dbReference type="Proteomes" id="UP001595843"/>
    </source>
</evidence>
<keyword evidence="11" id="KW-0012">Acyltransferase</keyword>
<feature type="domain" description="Malate synthase TIM barrel" evidence="8">
    <location>
        <begin position="151"/>
        <end position="393"/>
    </location>
</feature>
<dbReference type="InterPro" id="IPR011076">
    <property type="entry name" value="Malate_synth_sf"/>
</dbReference>
<keyword evidence="5 7" id="KW-0808">Transferase</keyword>
<accession>A0ABV8JEP6</accession>
<dbReference type="InterPro" id="IPR019830">
    <property type="entry name" value="Malate_synthase_CS"/>
</dbReference>
<dbReference type="RefSeq" id="WP_380703269.1">
    <property type="nucleotide sequence ID" value="NZ_JBHSAP010000007.1"/>
</dbReference>
<dbReference type="Gene3D" id="1.20.1220.12">
    <property type="entry name" value="Malate synthase, domain III"/>
    <property type="match status" value="1"/>
</dbReference>
<dbReference type="InterPro" id="IPR006252">
    <property type="entry name" value="Malate_synthA"/>
</dbReference>
<dbReference type="Pfam" id="PF20656">
    <property type="entry name" value="MS_N"/>
    <property type="match status" value="1"/>
</dbReference>
<gene>
    <name evidence="11" type="primary">aceB</name>
    <name evidence="11" type="ORF">ACFOUO_05365</name>
</gene>
<evidence type="ECO:0000256" key="6">
    <source>
        <dbReference type="ARBA" id="ARBA00047918"/>
    </source>
</evidence>
<dbReference type="Proteomes" id="UP001595843">
    <property type="component" value="Unassembled WGS sequence"/>
</dbReference>
<dbReference type="PANTHER" id="PTHR42902:SF1">
    <property type="entry name" value="MALATE SYNTHASE 1-RELATED"/>
    <property type="match status" value="1"/>
</dbReference>
<evidence type="ECO:0000256" key="2">
    <source>
        <dbReference type="ARBA" id="ARBA00012636"/>
    </source>
</evidence>
<comment type="pathway">
    <text evidence="7">Carbohydrate metabolism; glyoxylate cycle; (S)-malate from isocitrate: step 2/2.</text>
</comment>
<evidence type="ECO:0000256" key="1">
    <source>
        <dbReference type="ARBA" id="ARBA00006394"/>
    </source>
</evidence>
<comment type="catalytic activity">
    <reaction evidence="6 7">
        <text>glyoxylate + acetyl-CoA + H2O = (S)-malate + CoA + H(+)</text>
        <dbReference type="Rhea" id="RHEA:18181"/>
        <dbReference type="ChEBI" id="CHEBI:15377"/>
        <dbReference type="ChEBI" id="CHEBI:15378"/>
        <dbReference type="ChEBI" id="CHEBI:15589"/>
        <dbReference type="ChEBI" id="CHEBI:36655"/>
        <dbReference type="ChEBI" id="CHEBI:57287"/>
        <dbReference type="ChEBI" id="CHEBI:57288"/>
        <dbReference type="EC" id="2.3.3.9"/>
    </reaction>
</comment>
<evidence type="ECO:0000256" key="7">
    <source>
        <dbReference type="RuleBase" id="RU000555"/>
    </source>
</evidence>
<comment type="similarity">
    <text evidence="1 7">Belongs to the malate synthase family.</text>
</comment>
<dbReference type="InterPro" id="IPR046363">
    <property type="entry name" value="MS_N_TIM-barrel_dom"/>
</dbReference>
<comment type="caution">
    <text evidence="11">The sequence shown here is derived from an EMBL/GenBank/DDBJ whole genome shotgun (WGS) entry which is preliminary data.</text>
</comment>
<feature type="domain" description="Malate synthase C-terminal" evidence="10">
    <location>
        <begin position="400"/>
        <end position="520"/>
    </location>
</feature>
<dbReference type="InterPro" id="IPR048356">
    <property type="entry name" value="MS_N"/>
</dbReference>
<dbReference type="EMBL" id="JBHSAP010000007">
    <property type="protein sequence ID" value="MFC4076237.1"/>
    <property type="molecule type" value="Genomic_DNA"/>
</dbReference>
<evidence type="ECO:0000259" key="8">
    <source>
        <dbReference type="Pfam" id="PF01274"/>
    </source>
</evidence>
<evidence type="ECO:0000256" key="4">
    <source>
        <dbReference type="ARBA" id="ARBA00022532"/>
    </source>
</evidence>
<dbReference type="EC" id="2.3.3.9" evidence="2 7"/>
<dbReference type="GO" id="GO:0004474">
    <property type="term" value="F:malate synthase activity"/>
    <property type="evidence" value="ECO:0007669"/>
    <property type="project" value="UniProtKB-EC"/>
</dbReference>
<dbReference type="NCBIfam" id="TIGR01344">
    <property type="entry name" value="malate_syn_A"/>
    <property type="match status" value="1"/>
</dbReference>